<dbReference type="GO" id="GO:0016874">
    <property type="term" value="F:ligase activity"/>
    <property type="evidence" value="ECO:0007669"/>
    <property type="project" value="UniProtKB-KW"/>
</dbReference>
<protein>
    <submittedName>
        <fullName evidence="1">Glutathione synthase/RimK-type ligase, ATP-grasp superfamily</fullName>
    </submittedName>
</protein>
<reference evidence="1 2" key="1">
    <citation type="submission" date="2016-12" db="EMBL/GenBank/DDBJ databases">
        <authorList>
            <person name="Song W.-J."/>
            <person name="Kurnit D.M."/>
        </authorList>
    </citation>
    <scope>NUCLEOTIDE SEQUENCE [LARGE SCALE GENOMIC DNA]</scope>
    <source>
        <strain evidence="1 2">175</strain>
    </source>
</reference>
<gene>
    <name evidence="1" type="ORF">SAMN02949497_3147</name>
</gene>
<name>A0A1Y6D4I8_9GAMM</name>
<sequence length="404" mass="43740">MTPDAPTPRPLIGLTRLMRLAFADQDLAPLGEQLLARAREYPDEATTLLDLSTVLLLRGQREAALSVQSLALGIDPLYHLPAPAPMALRLLVILGPGDLMANSPVECLLEQSDVDLHLLYLTPDRPFPASVPDHDVLFVAVAESDANQPLLAAIAAYVAHWPRPVLNPPGRIAGLSRDGVAAWLKDAPGLVLPPVARVERAALERLARGGAAVADLLADGDFPLIVRPVDSHAGHGLAKLDDGAELAAYLETAAAAGFYLSRFVDYRGPDGLFRKYRIILIQGRPYLCHMAVSAHWMIHYLNAGMADSADKRAEEARAMVEFETGFAQRHAGALRTIHARAGLDYVGIDCAETPWGELLVFEVDSCMIVHALDPVDLFPYKQPALRRLFDGFRAMLLRAAGMGA</sequence>
<dbReference type="STRING" id="1760988.SAMN02949497_3147"/>
<organism evidence="1 2">
    <name type="scientific">Methylomagnum ishizawai</name>
    <dbReference type="NCBI Taxonomy" id="1760988"/>
    <lineage>
        <taxon>Bacteria</taxon>
        <taxon>Pseudomonadati</taxon>
        <taxon>Pseudomonadota</taxon>
        <taxon>Gammaproteobacteria</taxon>
        <taxon>Methylococcales</taxon>
        <taxon>Methylococcaceae</taxon>
        <taxon>Methylomagnum</taxon>
    </lineage>
</organism>
<dbReference type="RefSeq" id="WP_085214274.1">
    <property type="nucleotide sequence ID" value="NZ_FXAM01000001.1"/>
</dbReference>
<evidence type="ECO:0000313" key="2">
    <source>
        <dbReference type="Proteomes" id="UP000192923"/>
    </source>
</evidence>
<keyword evidence="1" id="KW-0436">Ligase</keyword>
<dbReference type="OrthoDB" id="5297883at2"/>
<dbReference type="SUPFAM" id="SSF56059">
    <property type="entry name" value="Glutathione synthetase ATP-binding domain-like"/>
    <property type="match status" value="1"/>
</dbReference>
<proteinExistence type="predicted"/>
<dbReference type="EMBL" id="FXAM01000001">
    <property type="protein sequence ID" value="SMF95773.1"/>
    <property type="molecule type" value="Genomic_DNA"/>
</dbReference>
<dbReference type="AlphaFoldDB" id="A0A1Y6D4I8"/>
<keyword evidence="2" id="KW-1185">Reference proteome</keyword>
<dbReference type="Proteomes" id="UP000192923">
    <property type="component" value="Unassembled WGS sequence"/>
</dbReference>
<accession>A0A1Y6D4I8</accession>
<evidence type="ECO:0000313" key="1">
    <source>
        <dbReference type="EMBL" id="SMF95773.1"/>
    </source>
</evidence>